<keyword evidence="7" id="KW-0862">Zinc</keyword>
<dbReference type="InterPro" id="IPR051628">
    <property type="entry name" value="LUBAC_E3_Ligases"/>
</dbReference>
<dbReference type="GO" id="GO:0008270">
    <property type="term" value="F:zinc ion binding"/>
    <property type="evidence" value="ECO:0007669"/>
    <property type="project" value="UniProtKB-KW"/>
</dbReference>
<evidence type="ECO:0000256" key="10">
    <source>
        <dbReference type="SAM" id="Phobius"/>
    </source>
</evidence>
<dbReference type="OrthoDB" id="261960at2759"/>
<feature type="compositionally biased region" description="Low complexity" evidence="9">
    <location>
        <begin position="405"/>
        <end position="418"/>
    </location>
</feature>
<dbReference type="InterPro" id="IPR044066">
    <property type="entry name" value="TRIAD_supradom"/>
</dbReference>
<evidence type="ECO:0000313" key="14">
    <source>
        <dbReference type="Proteomes" id="UP000018936"/>
    </source>
</evidence>
<evidence type="ECO:0000256" key="5">
    <source>
        <dbReference type="ARBA" id="ARBA00022771"/>
    </source>
</evidence>
<gene>
    <name evidence="13" type="primary">Rbck1</name>
    <name evidence="13" type="ORF">L345_14762</name>
</gene>
<dbReference type="PROSITE" id="PS00518">
    <property type="entry name" value="ZF_RING_1"/>
    <property type="match status" value="1"/>
</dbReference>
<dbReference type="PROSITE" id="PS50089">
    <property type="entry name" value="ZF_RING_2"/>
    <property type="match status" value="1"/>
</dbReference>
<evidence type="ECO:0000256" key="7">
    <source>
        <dbReference type="ARBA" id="ARBA00022833"/>
    </source>
</evidence>
<comment type="pathway">
    <text evidence="1">Protein modification; protein ubiquitination.</text>
</comment>
<dbReference type="Pfam" id="PF00097">
    <property type="entry name" value="zf-C3HC4"/>
    <property type="match status" value="1"/>
</dbReference>
<dbReference type="InterPro" id="IPR047559">
    <property type="entry name" value="HOIL1_RBR_mRING-HC-C3HC3D"/>
</dbReference>
<dbReference type="CDD" id="cd16633">
    <property type="entry name" value="mRING-HC-C3HC3D_RBR_HOIL1"/>
    <property type="match status" value="1"/>
</dbReference>
<dbReference type="GO" id="GO:0071797">
    <property type="term" value="C:LUBAC complex"/>
    <property type="evidence" value="ECO:0007669"/>
    <property type="project" value="TreeGrafter"/>
</dbReference>
<dbReference type="PROSITE" id="PS51257">
    <property type="entry name" value="PROKAR_LIPOPROTEIN"/>
    <property type="match status" value="1"/>
</dbReference>
<dbReference type="GO" id="GO:0043123">
    <property type="term" value="P:positive regulation of canonical NF-kappaB signal transduction"/>
    <property type="evidence" value="ECO:0007669"/>
    <property type="project" value="TreeGrafter"/>
</dbReference>
<keyword evidence="4" id="KW-0677">Repeat</keyword>
<keyword evidence="6" id="KW-0833">Ubl conjugation pathway</keyword>
<evidence type="ECO:0000256" key="2">
    <source>
        <dbReference type="ARBA" id="ARBA00022679"/>
    </source>
</evidence>
<keyword evidence="14" id="KW-1185">Reference proteome</keyword>
<feature type="non-terminal residue" evidence="13">
    <location>
        <position position="1"/>
    </location>
</feature>
<proteinExistence type="predicted"/>
<dbReference type="PROSITE" id="PS51873">
    <property type="entry name" value="TRIAD"/>
    <property type="match status" value="1"/>
</dbReference>
<dbReference type="AlphaFoldDB" id="V8ND74"/>
<feature type="compositionally biased region" description="Basic residues" evidence="9">
    <location>
        <begin position="394"/>
        <end position="404"/>
    </location>
</feature>
<dbReference type="InterPro" id="IPR018957">
    <property type="entry name" value="Znf_C3HC4_RING-type"/>
</dbReference>
<evidence type="ECO:0000256" key="8">
    <source>
        <dbReference type="PROSITE-ProRule" id="PRU00175"/>
    </source>
</evidence>
<dbReference type="Proteomes" id="UP000018936">
    <property type="component" value="Unassembled WGS sequence"/>
</dbReference>
<dbReference type="PANTHER" id="PTHR22770">
    <property type="entry name" value="UBIQUITIN CONJUGATING ENZYME 7 INTERACTING PROTEIN-RELATED"/>
    <property type="match status" value="1"/>
</dbReference>
<feature type="domain" description="RING-type" evidence="11">
    <location>
        <begin position="122"/>
        <end position="164"/>
    </location>
</feature>
<accession>V8ND74</accession>
<organism evidence="13 14">
    <name type="scientific">Ophiophagus hannah</name>
    <name type="common">King cobra</name>
    <name type="synonym">Naja hannah</name>
    <dbReference type="NCBI Taxonomy" id="8665"/>
    <lineage>
        <taxon>Eukaryota</taxon>
        <taxon>Metazoa</taxon>
        <taxon>Chordata</taxon>
        <taxon>Craniata</taxon>
        <taxon>Vertebrata</taxon>
        <taxon>Euteleostomi</taxon>
        <taxon>Lepidosauria</taxon>
        <taxon>Squamata</taxon>
        <taxon>Bifurcata</taxon>
        <taxon>Unidentata</taxon>
        <taxon>Episquamata</taxon>
        <taxon>Toxicofera</taxon>
        <taxon>Serpentes</taxon>
        <taxon>Colubroidea</taxon>
        <taxon>Elapidae</taxon>
        <taxon>Elapinae</taxon>
        <taxon>Ophiophagus</taxon>
    </lineage>
</organism>
<dbReference type="SUPFAM" id="SSF57850">
    <property type="entry name" value="RING/U-box"/>
    <property type="match status" value="2"/>
</dbReference>
<dbReference type="GO" id="GO:0043161">
    <property type="term" value="P:proteasome-mediated ubiquitin-dependent protein catabolic process"/>
    <property type="evidence" value="ECO:0007669"/>
    <property type="project" value="TreeGrafter"/>
</dbReference>
<evidence type="ECO:0000256" key="6">
    <source>
        <dbReference type="ARBA" id="ARBA00022786"/>
    </source>
</evidence>
<keyword evidence="2" id="KW-0808">Transferase</keyword>
<evidence type="ECO:0000259" key="12">
    <source>
        <dbReference type="PROSITE" id="PS51873"/>
    </source>
</evidence>
<evidence type="ECO:0000259" key="11">
    <source>
        <dbReference type="PROSITE" id="PS50089"/>
    </source>
</evidence>
<keyword evidence="5 8" id="KW-0863">Zinc-finger</keyword>
<feature type="transmembrane region" description="Helical" evidence="10">
    <location>
        <begin position="20"/>
        <end position="39"/>
    </location>
</feature>
<evidence type="ECO:0000256" key="1">
    <source>
        <dbReference type="ARBA" id="ARBA00004906"/>
    </source>
</evidence>
<sequence>MGNCSKALRSAEPHWSPEELGALSILALVLGGCAGWALGCQGPRKRLPLALAGSTAAWLPVVLKTPLASSQRASKPPLLLAAEPSFLPFLLQALEQERLQNFQQLCQLEEEALVPNQQEMECRICYLKVEPGNGVLLRECLHSFCRACLRQLVNCSQDPQVSCPFRDDYYACTSHLQDREIRAAIHEDMNCRQYQDKLKSQAHHDAAARETNNMLKMLVQLGEAMHCPACRIVVQKKGGCDWIRCPVCQTEICWVTKGPRWGPGALTDTPGQPRHSSSMRREQEEGEGLPLSCCYTGAENLPNKRKHASHEPVILFGAEEGLQGGGGSAGWEDPGHLKKATNAWLKKHVYWVPATPHPRVLLPRLREWLDEWRETLNSSQCPRGKWATPCPAARRTKRHQRSGTRGRSTSSRGQSRRW</sequence>
<feature type="domain" description="RING-type" evidence="12">
    <location>
        <begin position="118"/>
        <end position="278"/>
    </location>
</feature>
<name>V8ND74_OPHHA</name>
<evidence type="ECO:0000256" key="4">
    <source>
        <dbReference type="ARBA" id="ARBA00022737"/>
    </source>
</evidence>
<feature type="region of interest" description="Disordered" evidence="9">
    <location>
        <begin position="379"/>
        <end position="418"/>
    </location>
</feature>
<dbReference type="FunFam" id="3.30.40.10:FF:000137">
    <property type="entry name" value="RanBP-type and C3HC4-type zinc finger-containing protein 1"/>
    <property type="match status" value="1"/>
</dbReference>
<keyword evidence="3" id="KW-0479">Metal-binding</keyword>
<dbReference type="Gene3D" id="3.30.40.10">
    <property type="entry name" value="Zinc/RING finger domain, C3HC4 (zinc finger)"/>
    <property type="match status" value="1"/>
</dbReference>
<dbReference type="GO" id="GO:0097039">
    <property type="term" value="P:protein linear polyubiquitination"/>
    <property type="evidence" value="ECO:0007669"/>
    <property type="project" value="TreeGrafter"/>
</dbReference>
<dbReference type="Gene3D" id="1.20.120.1750">
    <property type="match status" value="1"/>
</dbReference>
<dbReference type="PANTHER" id="PTHR22770:SF45">
    <property type="entry name" value="RANBP-TYPE AND C3HC4-TYPE ZINC FINGER-CONTAINING PROTEIN 1"/>
    <property type="match status" value="1"/>
</dbReference>
<evidence type="ECO:0000256" key="9">
    <source>
        <dbReference type="SAM" id="MobiDB-lite"/>
    </source>
</evidence>
<keyword evidence="10" id="KW-0472">Membrane</keyword>
<comment type="caution">
    <text evidence="13">The sequence shown here is derived from an EMBL/GenBank/DDBJ whole genome shotgun (WGS) entry which is preliminary data.</text>
</comment>
<dbReference type="EMBL" id="AZIM01005535">
    <property type="protein sequence ID" value="ETE59507.1"/>
    <property type="molecule type" value="Genomic_DNA"/>
</dbReference>
<evidence type="ECO:0000313" key="13">
    <source>
        <dbReference type="EMBL" id="ETE59507.1"/>
    </source>
</evidence>
<dbReference type="InterPro" id="IPR001841">
    <property type="entry name" value="Znf_RING"/>
</dbReference>
<dbReference type="GO" id="GO:0004842">
    <property type="term" value="F:ubiquitin-protein transferase activity"/>
    <property type="evidence" value="ECO:0007669"/>
    <property type="project" value="TreeGrafter"/>
</dbReference>
<keyword evidence="10" id="KW-1133">Transmembrane helix</keyword>
<dbReference type="InterPro" id="IPR013083">
    <property type="entry name" value="Znf_RING/FYVE/PHD"/>
</dbReference>
<reference evidence="13 14" key="1">
    <citation type="journal article" date="2013" name="Proc. Natl. Acad. Sci. U.S.A.">
        <title>The king cobra genome reveals dynamic gene evolution and adaptation in the snake venom system.</title>
        <authorList>
            <person name="Vonk F.J."/>
            <person name="Casewell N.R."/>
            <person name="Henkel C.V."/>
            <person name="Heimberg A.M."/>
            <person name="Jansen H.J."/>
            <person name="McCleary R.J."/>
            <person name="Kerkkamp H.M."/>
            <person name="Vos R.A."/>
            <person name="Guerreiro I."/>
            <person name="Calvete J.J."/>
            <person name="Wuster W."/>
            <person name="Woods A.E."/>
            <person name="Logan J.M."/>
            <person name="Harrison R.A."/>
            <person name="Castoe T.A."/>
            <person name="de Koning A.P."/>
            <person name="Pollock D.D."/>
            <person name="Yandell M."/>
            <person name="Calderon D."/>
            <person name="Renjifo C."/>
            <person name="Currier R.B."/>
            <person name="Salgado D."/>
            <person name="Pla D."/>
            <person name="Sanz L."/>
            <person name="Hyder A.S."/>
            <person name="Ribeiro J.M."/>
            <person name="Arntzen J.W."/>
            <person name="van den Thillart G.E."/>
            <person name="Boetzer M."/>
            <person name="Pirovano W."/>
            <person name="Dirks R.P."/>
            <person name="Spaink H.P."/>
            <person name="Duboule D."/>
            <person name="McGlinn E."/>
            <person name="Kini R.M."/>
            <person name="Richardson M.K."/>
        </authorList>
    </citation>
    <scope>NUCLEOTIDE SEQUENCE</scope>
    <source>
        <tissue evidence="13">Blood</tissue>
    </source>
</reference>
<keyword evidence="10" id="KW-0812">Transmembrane</keyword>
<protein>
    <submittedName>
        <fullName evidence="13">RanBP-type and C3HC4-type zinc finger-containing protein 1</fullName>
    </submittedName>
</protein>
<evidence type="ECO:0000256" key="3">
    <source>
        <dbReference type="ARBA" id="ARBA00022723"/>
    </source>
</evidence>
<feature type="region of interest" description="Disordered" evidence="9">
    <location>
        <begin position="264"/>
        <end position="288"/>
    </location>
</feature>
<dbReference type="InterPro" id="IPR017907">
    <property type="entry name" value="Znf_RING_CS"/>
</dbReference>
<dbReference type="GO" id="GO:0043130">
    <property type="term" value="F:ubiquitin binding"/>
    <property type="evidence" value="ECO:0007669"/>
    <property type="project" value="TreeGrafter"/>
</dbReference>